<accession>A0ABX7PPA5</accession>
<keyword evidence="5" id="KW-1185">Reference proteome</keyword>
<feature type="region of interest" description="Disordered" evidence="2">
    <location>
        <begin position="1"/>
        <end position="22"/>
    </location>
</feature>
<evidence type="ECO:0000256" key="2">
    <source>
        <dbReference type="SAM" id="MobiDB-lite"/>
    </source>
</evidence>
<evidence type="ECO:0000259" key="3">
    <source>
        <dbReference type="Pfam" id="PF01370"/>
    </source>
</evidence>
<evidence type="ECO:0000256" key="1">
    <source>
        <dbReference type="ARBA" id="ARBA00007637"/>
    </source>
</evidence>
<dbReference type="Proteomes" id="UP000662818">
    <property type="component" value="Chromosome"/>
</dbReference>
<dbReference type="InterPro" id="IPR036291">
    <property type="entry name" value="NAD(P)-bd_dom_sf"/>
</dbReference>
<gene>
    <name evidence="4" type="ORF">CFH99_19650</name>
</gene>
<reference evidence="4 5" key="1">
    <citation type="submission" date="2017-06" db="EMBL/GenBank/DDBJ databases">
        <title>Complete Genome Sequence of the Soil Carbazole-Degrading Bacterium Nocardioides aromaticivorans IC177.</title>
        <authorList>
            <person name="Vejarano F."/>
            <person name="Suzuki-Minakuchi C."/>
            <person name="Ohtsubo Y."/>
            <person name="Tsuda M."/>
            <person name="Okada K."/>
            <person name="Nojiri H."/>
        </authorList>
    </citation>
    <scope>NUCLEOTIDE SEQUENCE [LARGE SCALE GENOMIC DNA]</scope>
    <source>
        <strain evidence="4 5">IC177</strain>
    </source>
</reference>
<dbReference type="Gene3D" id="3.40.50.720">
    <property type="entry name" value="NAD(P)-binding Rossmann-like Domain"/>
    <property type="match status" value="1"/>
</dbReference>
<dbReference type="PANTHER" id="PTHR43000">
    <property type="entry name" value="DTDP-D-GLUCOSE 4,6-DEHYDRATASE-RELATED"/>
    <property type="match status" value="1"/>
</dbReference>
<comment type="similarity">
    <text evidence="1">Belongs to the NAD(P)-dependent epimerase/dehydratase family.</text>
</comment>
<dbReference type="Pfam" id="PF01370">
    <property type="entry name" value="Epimerase"/>
    <property type="match status" value="1"/>
</dbReference>
<sequence length="322" mass="33306">MSSPATSTARSRGSATRSRATTIEGPRLRIVVTGARGFLGGHAVTHLRAQGYDVVPLGRGEDGLLRRLDDETRPATPAPAPADLLAGADAVVHLAARSVDSLATPLASYLPANVALTEDLLRGAVAAGVGRFVLASSRLAYPGHLRGPIREDEPEGPDTFYGLSKRMGEDVLALYARTSGIGTVALRIAQVVGPGDGGRGALPRLAAQGLAGGPLTVSGKGAVVRDFVDVRDVATALELAATRPGLPSPLVANIGTGGFSVAEMAREVATQCGLGDDAVVFEPVDREDTSEYRLDTTRARDLLGWTASYGLSAMVRERVGHG</sequence>
<protein>
    <recommendedName>
        <fullName evidence="3">NAD-dependent epimerase/dehydratase domain-containing protein</fullName>
    </recommendedName>
</protein>
<organism evidence="4 5">
    <name type="scientific">Nocardioides aromaticivorans</name>
    <dbReference type="NCBI Taxonomy" id="200618"/>
    <lineage>
        <taxon>Bacteria</taxon>
        <taxon>Bacillati</taxon>
        <taxon>Actinomycetota</taxon>
        <taxon>Actinomycetes</taxon>
        <taxon>Propionibacteriales</taxon>
        <taxon>Nocardioidaceae</taxon>
        <taxon>Nocardioides</taxon>
    </lineage>
</organism>
<evidence type="ECO:0000313" key="4">
    <source>
        <dbReference type="EMBL" id="QSR27843.1"/>
    </source>
</evidence>
<dbReference type="InterPro" id="IPR001509">
    <property type="entry name" value="Epimerase_deHydtase"/>
</dbReference>
<name>A0ABX7PPA5_9ACTN</name>
<dbReference type="SUPFAM" id="SSF51735">
    <property type="entry name" value="NAD(P)-binding Rossmann-fold domains"/>
    <property type="match status" value="1"/>
</dbReference>
<dbReference type="EMBL" id="CP022295">
    <property type="protein sequence ID" value="QSR27843.1"/>
    <property type="molecule type" value="Genomic_DNA"/>
</dbReference>
<feature type="domain" description="NAD-dependent epimerase/dehydratase" evidence="3">
    <location>
        <begin position="30"/>
        <end position="255"/>
    </location>
</feature>
<proteinExistence type="inferred from homology"/>
<evidence type="ECO:0000313" key="5">
    <source>
        <dbReference type="Proteomes" id="UP000662818"/>
    </source>
</evidence>